<dbReference type="InterPro" id="IPR016047">
    <property type="entry name" value="M23ase_b-sheet_dom"/>
</dbReference>
<evidence type="ECO:0000256" key="1">
    <source>
        <dbReference type="ARBA" id="ARBA00001947"/>
    </source>
</evidence>
<keyword evidence="2" id="KW-0645">Protease</keyword>
<keyword evidence="3" id="KW-0479">Metal-binding</keyword>
<keyword evidence="6" id="KW-0482">Metalloprotease</keyword>
<accession>W0ADH7</accession>
<dbReference type="Pfam" id="PF01551">
    <property type="entry name" value="Peptidase_M23"/>
    <property type="match status" value="1"/>
</dbReference>
<dbReference type="HOGENOM" id="CLU_101406_2_0_5"/>
<dbReference type="EMBL" id="CP006644">
    <property type="protein sequence ID" value="AHE54582.1"/>
    <property type="molecule type" value="Genomic_DNA"/>
</dbReference>
<evidence type="ECO:0000313" key="9">
    <source>
        <dbReference type="EMBL" id="AHE54582.1"/>
    </source>
</evidence>
<dbReference type="eggNOG" id="COG0739">
    <property type="taxonomic scope" value="Bacteria"/>
</dbReference>
<comment type="cofactor">
    <cofactor evidence="1">
        <name>Zn(2+)</name>
        <dbReference type="ChEBI" id="CHEBI:29105"/>
    </cofactor>
</comment>
<evidence type="ECO:0000259" key="8">
    <source>
        <dbReference type="Pfam" id="PF01551"/>
    </source>
</evidence>
<dbReference type="GO" id="GO:0006508">
    <property type="term" value="P:proteolysis"/>
    <property type="evidence" value="ECO:0007669"/>
    <property type="project" value="UniProtKB-KW"/>
</dbReference>
<protein>
    <recommendedName>
        <fullName evidence="8">M23ase beta-sheet core domain-containing protein</fullName>
    </recommendedName>
</protein>
<dbReference type="GO" id="GO:0046872">
    <property type="term" value="F:metal ion binding"/>
    <property type="evidence" value="ECO:0007669"/>
    <property type="project" value="UniProtKB-KW"/>
</dbReference>
<keyword evidence="10" id="KW-1185">Reference proteome</keyword>
<evidence type="ECO:0000256" key="5">
    <source>
        <dbReference type="ARBA" id="ARBA00022833"/>
    </source>
</evidence>
<keyword evidence="5" id="KW-0862">Zinc</keyword>
<dbReference type="Proteomes" id="UP000018851">
    <property type="component" value="Chromosome"/>
</dbReference>
<evidence type="ECO:0000256" key="7">
    <source>
        <dbReference type="SAM" id="MobiDB-lite"/>
    </source>
</evidence>
<name>W0ADH7_9SPHN</name>
<dbReference type="KEGG" id="ssan:NX02_14485"/>
<reference evidence="9 10" key="1">
    <citation type="submission" date="2013-07" db="EMBL/GenBank/DDBJ databases">
        <title>Completed genome of Sphingomonas sanxanigenens NX02.</title>
        <authorList>
            <person name="Ma T."/>
            <person name="Huang H."/>
            <person name="Wu M."/>
            <person name="Li X."/>
            <person name="Li G."/>
        </authorList>
    </citation>
    <scope>NUCLEOTIDE SEQUENCE [LARGE SCALE GENOMIC DNA]</scope>
    <source>
        <strain evidence="9 10">NX02</strain>
    </source>
</reference>
<proteinExistence type="predicted"/>
<dbReference type="InterPro" id="IPR050570">
    <property type="entry name" value="Cell_wall_metabolism_enzyme"/>
</dbReference>
<gene>
    <name evidence="9" type="ORF">NX02_14485</name>
</gene>
<feature type="region of interest" description="Disordered" evidence="7">
    <location>
        <begin position="40"/>
        <end position="60"/>
    </location>
</feature>
<dbReference type="SUPFAM" id="SSF51261">
    <property type="entry name" value="Duplicated hybrid motif"/>
    <property type="match status" value="1"/>
</dbReference>
<dbReference type="CDD" id="cd12797">
    <property type="entry name" value="M23_peptidase"/>
    <property type="match status" value="1"/>
</dbReference>
<evidence type="ECO:0000256" key="3">
    <source>
        <dbReference type="ARBA" id="ARBA00022723"/>
    </source>
</evidence>
<dbReference type="GO" id="GO:0004222">
    <property type="term" value="F:metalloendopeptidase activity"/>
    <property type="evidence" value="ECO:0007669"/>
    <property type="project" value="TreeGrafter"/>
</dbReference>
<dbReference type="PANTHER" id="PTHR21666">
    <property type="entry name" value="PEPTIDASE-RELATED"/>
    <property type="match status" value="1"/>
</dbReference>
<organism evidence="9 10">
    <name type="scientific">Sphingomonas sanxanigenens DSM 19645 = NX02</name>
    <dbReference type="NCBI Taxonomy" id="1123269"/>
    <lineage>
        <taxon>Bacteria</taxon>
        <taxon>Pseudomonadati</taxon>
        <taxon>Pseudomonadota</taxon>
        <taxon>Alphaproteobacteria</taxon>
        <taxon>Sphingomonadales</taxon>
        <taxon>Sphingomonadaceae</taxon>
        <taxon>Sphingomonas</taxon>
    </lineage>
</organism>
<evidence type="ECO:0000313" key="10">
    <source>
        <dbReference type="Proteomes" id="UP000018851"/>
    </source>
</evidence>
<dbReference type="STRING" id="1123269.NX02_14485"/>
<dbReference type="AlphaFoldDB" id="W0ADH7"/>
<dbReference type="InterPro" id="IPR011055">
    <property type="entry name" value="Dup_hybrid_motif"/>
</dbReference>
<sequence>MRAPPSGKATRPRWLPLLCGALVLLLVVQLVSRMRFVPARPDAPGAAPPKPAASRNAPAAARRLPVDLGGPMAVPVAGVRREGLYDSFTEARSGGRIHDAIDILAPEGTPVVAATAGRVEKLFVSDLGGNTVYIRTPDRRWILYYAHLSGYAAGLREGAMVKRGAPIGTVGSTGNADPAAPHLHFAIHHARPDEPWYQGVAVNPYPLLKRRR</sequence>
<evidence type="ECO:0000256" key="2">
    <source>
        <dbReference type="ARBA" id="ARBA00022670"/>
    </source>
</evidence>
<feature type="domain" description="M23ase beta-sheet core" evidence="8">
    <location>
        <begin position="97"/>
        <end position="204"/>
    </location>
</feature>
<dbReference type="PANTHER" id="PTHR21666:SF288">
    <property type="entry name" value="CELL DIVISION PROTEIN YTFB"/>
    <property type="match status" value="1"/>
</dbReference>
<dbReference type="RefSeq" id="WP_047099794.1">
    <property type="nucleotide sequence ID" value="NZ_CP006644.1"/>
</dbReference>
<evidence type="ECO:0000256" key="6">
    <source>
        <dbReference type="ARBA" id="ARBA00023049"/>
    </source>
</evidence>
<evidence type="ECO:0000256" key="4">
    <source>
        <dbReference type="ARBA" id="ARBA00022801"/>
    </source>
</evidence>
<dbReference type="PATRIC" id="fig|1123269.5.peg.2825"/>
<keyword evidence="4" id="KW-0378">Hydrolase</keyword>
<dbReference type="Gene3D" id="2.70.70.10">
    <property type="entry name" value="Glucose Permease (Domain IIA)"/>
    <property type="match status" value="1"/>
</dbReference>